<protein>
    <submittedName>
        <fullName evidence="1">Uncharacterized protein</fullName>
    </submittedName>
</protein>
<dbReference type="AlphaFoldDB" id="A0A1I1HIH5"/>
<keyword evidence="2" id="KW-1185">Reference proteome</keyword>
<sequence>MVTDLCTRNNYDIAALDSSDTISLVTNILNFHLSNIFFFDRRLLGSVILFVTLILGR</sequence>
<name>A0A1I1HIH5_NATHA</name>
<reference evidence="2" key="1">
    <citation type="submission" date="2016-10" db="EMBL/GenBank/DDBJ databases">
        <authorList>
            <person name="Varghese N."/>
            <person name="Submissions S."/>
        </authorList>
    </citation>
    <scope>NUCLEOTIDE SEQUENCE [LARGE SCALE GENOMIC DNA]</scope>
    <source>
        <strain evidence="2">DSM 13078</strain>
    </source>
</reference>
<evidence type="ECO:0000313" key="2">
    <source>
        <dbReference type="Proteomes" id="UP000199161"/>
    </source>
</evidence>
<dbReference type="EMBL" id="FOKW01000006">
    <property type="protein sequence ID" value="SFC23774.1"/>
    <property type="molecule type" value="Genomic_DNA"/>
</dbReference>
<evidence type="ECO:0000313" key="1">
    <source>
        <dbReference type="EMBL" id="SFC23774.1"/>
    </source>
</evidence>
<organism evidence="1 2">
    <name type="scientific">Natronobacterium haloterrestre</name>
    <name type="common">Halobiforma haloterrestris</name>
    <dbReference type="NCBI Taxonomy" id="148448"/>
    <lineage>
        <taxon>Archaea</taxon>
        <taxon>Methanobacteriati</taxon>
        <taxon>Methanobacteriota</taxon>
        <taxon>Stenosarchaea group</taxon>
        <taxon>Halobacteria</taxon>
        <taxon>Halobacteriales</taxon>
        <taxon>Natrialbaceae</taxon>
        <taxon>Natronobacterium</taxon>
    </lineage>
</organism>
<accession>A0A1I1HIH5</accession>
<proteinExistence type="predicted"/>
<gene>
    <name evidence="1" type="ORF">SAMN05444422_1063</name>
</gene>
<dbReference type="Proteomes" id="UP000199161">
    <property type="component" value="Unassembled WGS sequence"/>
</dbReference>